<accession>A0A6A6E669</accession>
<reference evidence="2" key="1">
    <citation type="journal article" date="2020" name="Stud. Mycol.">
        <title>101 Dothideomycetes genomes: a test case for predicting lifestyles and emergence of pathogens.</title>
        <authorList>
            <person name="Haridas S."/>
            <person name="Albert R."/>
            <person name="Binder M."/>
            <person name="Bloem J."/>
            <person name="Labutti K."/>
            <person name="Salamov A."/>
            <person name="Andreopoulos B."/>
            <person name="Baker S."/>
            <person name="Barry K."/>
            <person name="Bills G."/>
            <person name="Bluhm B."/>
            <person name="Cannon C."/>
            <person name="Castanera R."/>
            <person name="Culley D."/>
            <person name="Daum C."/>
            <person name="Ezra D."/>
            <person name="Gonzalez J."/>
            <person name="Henrissat B."/>
            <person name="Kuo A."/>
            <person name="Liang C."/>
            <person name="Lipzen A."/>
            <person name="Lutzoni F."/>
            <person name="Magnuson J."/>
            <person name="Mondo S."/>
            <person name="Nolan M."/>
            <person name="Ohm R."/>
            <person name="Pangilinan J."/>
            <person name="Park H.-J."/>
            <person name="Ramirez L."/>
            <person name="Alfaro M."/>
            <person name="Sun H."/>
            <person name="Tritt A."/>
            <person name="Yoshinaga Y."/>
            <person name="Zwiers L.-H."/>
            <person name="Turgeon B."/>
            <person name="Goodwin S."/>
            <person name="Spatafora J."/>
            <person name="Crous P."/>
            <person name="Grigoriev I."/>
        </authorList>
    </citation>
    <scope>NUCLEOTIDE SEQUENCE</scope>
    <source>
        <strain evidence="2">CBS 207.26</strain>
    </source>
</reference>
<evidence type="ECO:0000313" key="2">
    <source>
        <dbReference type="EMBL" id="KAF2186079.1"/>
    </source>
</evidence>
<sequence length="76" mass="8829">EEIYFISFINFLKAYNAALIPSYNYSFLINLIKRFFKLTHLITLVSINTIIRLIKCLIAINPLLIKLVLLILTVKS</sequence>
<evidence type="ECO:0000313" key="3">
    <source>
        <dbReference type="Proteomes" id="UP000800200"/>
    </source>
</evidence>
<keyword evidence="1" id="KW-0812">Transmembrane</keyword>
<dbReference type="Proteomes" id="UP000800200">
    <property type="component" value="Unassembled WGS sequence"/>
</dbReference>
<gene>
    <name evidence="2" type="ORF">K469DRAFT_574460</name>
</gene>
<keyword evidence="3" id="KW-1185">Reference proteome</keyword>
<keyword evidence="1" id="KW-0472">Membrane</keyword>
<feature type="transmembrane region" description="Helical" evidence="1">
    <location>
        <begin position="53"/>
        <end position="74"/>
    </location>
</feature>
<protein>
    <submittedName>
        <fullName evidence="2">Uncharacterized protein</fullName>
    </submittedName>
</protein>
<feature type="transmembrane region" description="Helical" evidence="1">
    <location>
        <begin position="14"/>
        <end position="32"/>
    </location>
</feature>
<evidence type="ECO:0000256" key="1">
    <source>
        <dbReference type="SAM" id="Phobius"/>
    </source>
</evidence>
<organism evidence="2 3">
    <name type="scientific">Zopfia rhizophila CBS 207.26</name>
    <dbReference type="NCBI Taxonomy" id="1314779"/>
    <lineage>
        <taxon>Eukaryota</taxon>
        <taxon>Fungi</taxon>
        <taxon>Dikarya</taxon>
        <taxon>Ascomycota</taxon>
        <taxon>Pezizomycotina</taxon>
        <taxon>Dothideomycetes</taxon>
        <taxon>Dothideomycetes incertae sedis</taxon>
        <taxon>Zopfiaceae</taxon>
        <taxon>Zopfia</taxon>
    </lineage>
</organism>
<proteinExistence type="predicted"/>
<dbReference type="EMBL" id="ML994631">
    <property type="protein sequence ID" value="KAF2186079.1"/>
    <property type="molecule type" value="Genomic_DNA"/>
</dbReference>
<dbReference type="AlphaFoldDB" id="A0A6A6E669"/>
<feature type="non-terminal residue" evidence="2">
    <location>
        <position position="1"/>
    </location>
</feature>
<keyword evidence="1" id="KW-1133">Transmembrane helix</keyword>
<name>A0A6A6E669_9PEZI</name>